<dbReference type="EMBL" id="LRGB01021447">
    <property type="protein sequence ID" value="KZR97435.1"/>
    <property type="molecule type" value="Genomic_DNA"/>
</dbReference>
<sequence>FVKICKNGHLLEFHKNYTLYTKLNADFDYSISFLVGLVIFEIYALDWRINFDLQFSTKFQKLQVLRKNNLDFHDLRSI</sequence>
<comment type="caution">
    <text evidence="2">The sequence shown here is derived from an EMBL/GenBank/DDBJ whole genome shotgun (WGS) entry which is preliminary data.</text>
</comment>
<keyword evidence="1" id="KW-0472">Membrane</keyword>
<feature type="transmembrane region" description="Helical" evidence="1">
    <location>
        <begin position="27"/>
        <end position="45"/>
    </location>
</feature>
<name>A0A164F597_9CRUS</name>
<accession>A0A164F597</accession>
<dbReference type="AlphaFoldDB" id="A0A164F597"/>
<proteinExistence type="predicted"/>
<reference evidence="2 3" key="1">
    <citation type="submission" date="2016-03" db="EMBL/GenBank/DDBJ databases">
        <title>EvidentialGene: Evidence-directed Construction of Genes on Genomes.</title>
        <authorList>
            <person name="Gilbert D.G."/>
            <person name="Choi J.-H."/>
            <person name="Mockaitis K."/>
            <person name="Colbourne J."/>
            <person name="Pfrender M."/>
        </authorList>
    </citation>
    <scope>NUCLEOTIDE SEQUENCE [LARGE SCALE GENOMIC DNA]</scope>
    <source>
        <strain evidence="2 3">Xinb3</strain>
        <tissue evidence="2">Complete organism</tissue>
    </source>
</reference>
<protein>
    <submittedName>
        <fullName evidence="2">Uncharacterized protein</fullName>
    </submittedName>
</protein>
<evidence type="ECO:0000256" key="1">
    <source>
        <dbReference type="SAM" id="Phobius"/>
    </source>
</evidence>
<keyword evidence="1" id="KW-0812">Transmembrane</keyword>
<organism evidence="2 3">
    <name type="scientific">Daphnia magna</name>
    <dbReference type="NCBI Taxonomy" id="35525"/>
    <lineage>
        <taxon>Eukaryota</taxon>
        <taxon>Metazoa</taxon>
        <taxon>Ecdysozoa</taxon>
        <taxon>Arthropoda</taxon>
        <taxon>Crustacea</taxon>
        <taxon>Branchiopoda</taxon>
        <taxon>Diplostraca</taxon>
        <taxon>Cladocera</taxon>
        <taxon>Anomopoda</taxon>
        <taxon>Daphniidae</taxon>
        <taxon>Daphnia</taxon>
    </lineage>
</organism>
<dbReference type="Proteomes" id="UP000076858">
    <property type="component" value="Unassembled WGS sequence"/>
</dbReference>
<gene>
    <name evidence="2" type="ORF">APZ42_007697</name>
</gene>
<keyword evidence="3" id="KW-1185">Reference proteome</keyword>
<evidence type="ECO:0000313" key="3">
    <source>
        <dbReference type="Proteomes" id="UP000076858"/>
    </source>
</evidence>
<evidence type="ECO:0000313" key="2">
    <source>
        <dbReference type="EMBL" id="KZR97435.1"/>
    </source>
</evidence>
<keyword evidence="1" id="KW-1133">Transmembrane helix</keyword>
<feature type="non-terminal residue" evidence="2">
    <location>
        <position position="1"/>
    </location>
</feature>